<keyword evidence="5 8" id="KW-0812">Transmembrane</keyword>
<keyword evidence="4 8" id="KW-1003">Cell membrane</keyword>
<dbReference type="GO" id="GO:0005886">
    <property type="term" value="C:plasma membrane"/>
    <property type="evidence" value="ECO:0007669"/>
    <property type="project" value="UniProtKB-SubCell"/>
</dbReference>
<organism evidence="9 10">
    <name type="scientific">Halospeciosus flavus</name>
    <dbReference type="NCBI Taxonomy" id="3032283"/>
    <lineage>
        <taxon>Archaea</taxon>
        <taxon>Methanobacteriati</taxon>
        <taxon>Methanobacteriota</taxon>
        <taxon>Stenosarchaea group</taxon>
        <taxon>Halobacteria</taxon>
        <taxon>Halobacteriales</taxon>
        <taxon>Halobacteriaceae</taxon>
        <taxon>Halospeciosus</taxon>
    </lineage>
</organism>
<evidence type="ECO:0000256" key="8">
    <source>
        <dbReference type="RuleBase" id="RU362010"/>
    </source>
</evidence>
<keyword evidence="8" id="KW-0460">Magnesium</keyword>
<feature type="transmembrane region" description="Helical" evidence="8">
    <location>
        <begin position="279"/>
        <end position="298"/>
    </location>
</feature>
<dbReference type="Gene3D" id="3.30.460.20">
    <property type="entry name" value="CorA soluble domain-like"/>
    <property type="match status" value="1"/>
</dbReference>
<evidence type="ECO:0000256" key="1">
    <source>
        <dbReference type="ARBA" id="ARBA00004651"/>
    </source>
</evidence>
<dbReference type="PANTHER" id="PTHR46494">
    <property type="entry name" value="CORA FAMILY METAL ION TRANSPORTER (EUROFUNG)"/>
    <property type="match status" value="1"/>
</dbReference>
<dbReference type="Gene3D" id="1.20.58.340">
    <property type="entry name" value="Magnesium transport protein CorA, transmembrane region"/>
    <property type="match status" value="2"/>
</dbReference>
<evidence type="ECO:0000256" key="6">
    <source>
        <dbReference type="ARBA" id="ARBA00022989"/>
    </source>
</evidence>
<dbReference type="PANTHER" id="PTHR46494:SF1">
    <property type="entry name" value="CORA FAMILY METAL ION TRANSPORTER (EUROFUNG)"/>
    <property type="match status" value="1"/>
</dbReference>
<evidence type="ECO:0000256" key="7">
    <source>
        <dbReference type="ARBA" id="ARBA00023136"/>
    </source>
</evidence>
<evidence type="ECO:0000313" key="10">
    <source>
        <dbReference type="Proteomes" id="UP001596447"/>
    </source>
</evidence>
<comment type="similarity">
    <text evidence="2 8">Belongs to the CorA metal ion transporter (MIT) (TC 1.A.35) family.</text>
</comment>
<dbReference type="EMBL" id="JBHTAR010000011">
    <property type="protein sequence ID" value="MFC7199374.1"/>
    <property type="molecule type" value="Genomic_DNA"/>
</dbReference>
<name>A0ABD5Z2E9_9EURY</name>
<evidence type="ECO:0000256" key="5">
    <source>
        <dbReference type="ARBA" id="ARBA00022692"/>
    </source>
</evidence>
<evidence type="ECO:0000256" key="3">
    <source>
        <dbReference type="ARBA" id="ARBA00022448"/>
    </source>
</evidence>
<accession>A0ABD5Z2E9</accession>
<dbReference type="CDD" id="cd12828">
    <property type="entry name" value="TmCorA-like_1"/>
    <property type="match status" value="1"/>
</dbReference>
<dbReference type="InterPro" id="IPR002523">
    <property type="entry name" value="MgTranspt_CorA/ZnTranspt_ZntB"/>
</dbReference>
<keyword evidence="10" id="KW-1185">Reference proteome</keyword>
<comment type="function">
    <text evidence="8">Mediates influx of magnesium ions.</text>
</comment>
<reference evidence="9 10" key="1">
    <citation type="journal article" date="2019" name="Int. J. Syst. Evol. Microbiol.">
        <title>The Global Catalogue of Microorganisms (GCM) 10K type strain sequencing project: providing services to taxonomists for standard genome sequencing and annotation.</title>
        <authorList>
            <consortium name="The Broad Institute Genomics Platform"/>
            <consortium name="The Broad Institute Genome Sequencing Center for Infectious Disease"/>
            <person name="Wu L."/>
            <person name="Ma J."/>
        </authorList>
    </citation>
    <scope>NUCLEOTIDE SEQUENCE [LARGE SCALE GENOMIC DNA]</scope>
    <source>
        <strain evidence="9 10">XZGYJ-43</strain>
    </source>
</reference>
<dbReference type="Proteomes" id="UP001596447">
    <property type="component" value="Unassembled WGS sequence"/>
</dbReference>
<evidence type="ECO:0000256" key="4">
    <source>
        <dbReference type="ARBA" id="ARBA00022475"/>
    </source>
</evidence>
<gene>
    <name evidence="8 9" type="primary">corA</name>
    <name evidence="9" type="ORF">ACFQJ9_08100</name>
</gene>
<evidence type="ECO:0000313" key="9">
    <source>
        <dbReference type="EMBL" id="MFC7199374.1"/>
    </source>
</evidence>
<keyword evidence="6 8" id="KW-1133">Transmembrane helix</keyword>
<dbReference type="Pfam" id="PF01544">
    <property type="entry name" value="CorA"/>
    <property type="match status" value="1"/>
</dbReference>
<dbReference type="GO" id="GO:0015087">
    <property type="term" value="F:cobalt ion transmembrane transporter activity"/>
    <property type="evidence" value="ECO:0007669"/>
    <property type="project" value="UniProtKB-UniRule"/>
</dbReference>
<dbReference type="NCBIfam" id="TIGR00383">
    <property type="entry name" value="corA"/>
    <property type="match status" value="1"/>
</dbReference>
<keyword evidence="3 8" id="KW-0813">Transport</keyword>
<comment type="subcellular location">
    <subcellularLocation>
        <location evidence="1">Cell membrane</location>
        <topology evidence="1">Multi-pass membrane protein</topology>
    </subcellularLocation>
    <subcellularLocation>
        <location evidence="8">Membrane</location>
        <topology evidence="8">Multi-pass membrane protein</topology>
    </subcellularLocation>
</comment>
<dbReference type="FunFam" id="1.20.58.340:FF:000012">
    <property type="entry name" value="Magnesium transport protein CorA"/>
    <property type="match status" value="1"/>
</dbReference>
<keyword evidence="7 8" id="KW-0472">Membrane</keyword>
<dbReference type="GO" id="GO:0015095">
    <property type="term" value="F:magnesium ion transmembrane transporter activity"/>
    <property type="evidence" value="ECO:0007669"/>
    <property type="project" value="UniProtKB-UniRule"/>
</dbReference>
<dbReference type="AlphaFoldDB" id="A0ABD5Z2E9"/>
<comment type="caution">
    <text evidence="9">The sequence shown here is derived from an EMBL/GenBank/DDBJ whole genome shotgun (WGS) entry which is preliminary data.</text>
</comment>
<proteinExistence type="inferred from homology"/>
<evidence type="ECO:0000256" key="2">
    <source>
        <dbReference type="ARBA" id="ARBA00009765"/>
    </source>
</evidence>
<feature type="transmembrane region" description="Helical" evidence="8">
    <location>
        <begin position="310"/>
        <end position="334"/>
    </location>
</feature>
<dbReference type="InterPro" id="IPR045863">
    <property type="entry name" value="CorA_TM1_TM2"/>
</dbReference>
<dbReference type="InterPro" id="IPR004488">
    <property type="entry name" value="Mg/Co-transport_prot_CorA"/>
</dbReference>
<keyword evidence="8" id="KW-0406">Ion transport</keyword>
<dbReference type="RefSeq" id="WP_382216930.1">
    <property type="nucleotide sequence ID" value="NZ_CP122312.1"/>
</dbReference>
<dbReference type="SUPFAM" id="SSF143865">
    <property type="entry name" value="CorA soluble domain-like"/>
    <property type="match status" value="1"/>
</dbReference>
<dbReference type="SUPFAM" id="SSF144083">
    <property type="entry name" value="Magnesium transport protein CorA, transmembrane region"/>
    <property type="match status" value="1"/>
</dbReference>
<dbReference type="InterPro" id="IPR045861">
    <property type="entry name" value="CorA_cytoplasmic_dom"/>
</dbReference>
<protein>
    <recommendedName>
        <fullName evidence="8">Magnesium transport protein CorA</fullName>
    </recommendedName>
</protein>
<sequence>MSVDAVVYTDSGTRIYDVTDETAPDTRSLGDELAAAKRANGTTWIRVSDPTSGEIDAVRDACDLHSLSVEDVQHAVRPKVEEFEDHTFLLVKAARLRSGETTFEKEVEERPVGLFLGTDWLVTYTLEPVEAVERTWTEVQHEEGRLLKRGPDFSAYRVLDVLVDDYFTALDDVEDRIEYIEEEVIESTDVELLEELNSARRELLSMRKLLWPTRDAVGLFARGDPEEVAEETEKYYRDVYDHLVQQVDLVETYRDLVAGARDIYLNSLSASTNEVMKTLTVVATIVLPLTFVAGIYGMNFEGSAYNMPELGWAFGYPAAMLGMAGIAAVMAWHFRREGWL</sequence>